<dbReference type="NCBIfam" id="NF001413">
    <property type="entry name" value="PRK00290.1"/>
    <property type="match status" value="1"/>
</dbReference>
<evidence type="ECO:0008006" key="6">
    <source>
        <dbReference type="Google" id="ProtNLM"/>
    </source>
</evidence>
<evidence type="ECO:0000256" key="1">
    <source>
        <dbReference type="ARBA" id="ARBA00022741"/>
    </source>
</evidence>
<dbReference type="Proteomes" id="UP001359559">
    <property type="component" value="Unassembled WGS sequence"/>
</dbReference>
<proteinExistence type="inferred from homology"/>
<comment type="caution">
    <text evidence="4">The sequence shown here is derived from an EMBL/GenBank/DDBJ whole genome shotgun (WGS) entry which is preliminary data.</text>
</comment>
<keyword evidence="5" id="KW-1185">Reference proteome</keyword>
<dbReference type="PROSITE" id="PS00297">
    <property type="entry name" value="HSP70_1"/>
    <property type="match status" value="1"/>
</dbReference>
<evidence type="ECO:0000313" key="5">
    <source>
        <dbReference type="Proteomes" id="UP001359559"/>
    </source>
</evidence>
<dbReference type="InterPro" id="IPR029047">
    <property type="entry name" value="HSP70_peptide-bd_sf"/>
</dbReference>
<dbReference type="Gene3D" id="3.90.640.10">
    <property type="entry name" value="Actin, Chain A, domain 4"/>
    <property type="match status" value="1"/>
</dbReference>
<organism evidence="4 5">
    <name type="scientific">Clitoria ternatea</name>
    <name type="common">Butterfly pea</name>
    <dbReference type="NCBI Taxonomy" id="43366"/>
    <lineage>
        <taxon>Eukaryota</taxon>
        <taxon>Viridiplantae</taxon>
        <taxon>Streptophyta</taxon>
        <taxon>Embryophyta</taxon>
        <taxon>Tracheophyta</taxon>
        <taxon>Spermatophyta</taxon>
        <taxon>Magnoliopsida</taxon>
        <taxon>eudicotyledons</taxon>
        <taxon>Gunneridae</taxon>
        <taxon>Pentapetalae</taxon>
        <taxon>rosids</taxon>
        <taxon>fabids</taxon>
        <taxon>Fabales</taxon>
        <taxon>Fabaceae</taxon>
        <taxon>Papilionoideae</taxon>
        <taxon>50 kb inversion clade</taxon>
        <taxon>NPAAA clade</taxon>
        <taxon>indigoferoid/millettioid clade</taxon>
        <taxon>Phaseoleae</taxon>
        <taxon>Clitoria</taxon>
    </lineage>
</organism>
<evidence type="ECO:0000256" key="3">
    <source>
        <dbReference type="RuleBase" id="RU003322"/>
    </source>
</evidence>
<dbReference type="InterPro" id="IPR043129">
    <property type="entry name" value="ATPase_NBD"/>
</dbReference>
<evidence type="ECO:0000313" key="4">
    <source>
        <dbReference type="EMBL" id="KAK7295691.1"/>
    </source>
</evidence>
<sequence>MVRLILLSCSSATILHESVIRNVLLWLGFCVLLHKKHSLQIIVQTSGREKMAAKCETYTIGIDLGTTYSCVAVWRRDRVELIVNDQGNRTTPSYVAFTHNNQRIIGDAAKNHSAINPTNTVFDAKRLIGRRFSDPVVQSDKKLWPFKVVADVNDKPMIVVNHNGEEKHFCAEQISSMVLTKMREIAESYLGSTVKSAVITVPAYFNDSQRQATKDAGIIAGLNVLRIINEPTAGAIAYRLDMKHSDHQRRNVFVFDLGGGTLDVSLLTFELEDIQVKAISGDTHLGGQDFDNNMVNYFVKEFQRKHKIDLSENPRALRRLKGACENAKRTLSATTFTTIELDSLYMGIDFHSPISRAKFEELNKGLFDRCMEFVDKCLKDARMDKGNVDDVVLVGGSTRIPKVQQLLKNFFNGKDLCKSINADEAVAYGAAVHASILNGEFSEKVQHTLLREVTPLSLGLQTDGGIMKTIIPRNTAIPTKMEDLFTTHLDNQTNIFIHVYEGERQTTKDNNLLGKFVLEIPPAPRGVPKIKVCFELDEEGILHVSAAEKLMGINKKVTVINDKGRVSKNEIERMILEAEKYKAEDDKYMKRVEAKHALEKYAYNMKNAINNKEISSKLSAEDKRKMNDKIESSLLWLEVNVDAEQEDFDKMRGDLSRVFDKVILKMIKDEDNDVTPSGSGSNNGKNRLLSILGKFAFQAVYSAITGDIIGFASIIVDTLSY</sequence>
<keyword evidence="2 3" id="KW-0067">ATP-binding</keyword>
<dbReference type="Gene3D" id="3.30.30.30">
    <property type="match status" value="1"/>
</dbReference>
<dbReference type="AlphaFoldDB" id="A0AAN9JCF5"/>
<dbReference type="Pfam" id="PF00012">
    <property type="entry name" value="HSP70"/>
    <property type="match status" value="1"/>
</dbReference>
<dbReference type="FunFam" id="2.60.34.10:FF:000002">
    <property type="entry name" value="Heat shock 70 kDa"/>
    <property type="match status" value="1"/>
</dbReference>
<dbReference type="SUPFAM" id="SSF53067">
    <property type="entry name" value="Actin-like ATPase domain"/>
    <property type="match status" value="2"/>
</dbReference>
<dbReference type="InterPro" id="IPR029048">
    <property type="entry name" value="HSP70_C_sf"/>
</dbReference>
<accession>A0AAN9JCF5</accession>
<dbReference type="SUPFAM" id="SSF100920">
    <property type="entry name" value="Heat shock protein 70kD (HSP70), peptide-binding domain"/>
    <property type="match status" value="1"/>
</dbReference>
<dbReference type="PROSITE" id="PS00329">
    <property type="entry name" value="HSP70_2"/>
    <property type="match status" value="1"/>
</dbReference>
<keyword evidence="1 3" id="KW-0547">Nucleotide-binding</keyword>
<dbReference type="FunFam" id="3.90.640.10:FF:000002">
    <property type="entry name" value="Heat shock 70 kDa"/>
    <property type="match status" value="1"/>
</dbReference>
<name>A0AAN9JCF5_CLITE</name>
<dbReference type="PANTHER" id="PTHR19375">
    <property type="entry name" value="HEAT SHOCK PROTEIN 70KDA"/>
    <property type="match status" value="1"/>
</dbReference>
<gene>
    <name evidence="4" type="ORF">RJT34_18602</name>
</gene>
<protein>
    <recommendedName>
        <fullName evidence="6">Heat shock protein 70</fullName>
    </recommendedName>
</protein>
<comment type="similarity">
    <text evidence="3">Belongs to the heat shock protein 70 family.</text>
</comment>
<dbReference type="EMBL" id="JAYKXN010000004">
    <property type="protein sequence ID" value="KAK7295691.1"/>
    <property type="molecule type" value="Genomic_DNA"/>
</dbReference>
<dbReference type="InterPro" id="IPR018181">
    <property type="entry name" value="Heat_shock_70_CS"/>
</dbReference>
<dbReference type="Gene3D" id="3.30.420.40">
    <property type="match status" value="2"/>
</dbReference>
<dbReference type="GO" id="GO:0140662">
    <property type="term" value="F:ATP-dependent protein folding chaperone"/>
    <property type="evidence" value="ECO:0007669"/>
    <property type="project" value="InterPro"/>
</dbReference>
<dbReference type="PROSITE" id="PS01036">
    <property type="entry name" value="HSP70_3"/>
    <property type="match status" value="1"/>
</dbReference>
<dbReference type="SUPFAM" id="SSF100934">
    <property type="entry name" value="Heat shock protein 70kD (HSP70), C-terminal subdomain"/>
    <property type="match status" value="1"/>
</dbReference>
<dbReference type="FunFam" id="3.30.420.40:FF:000026">
    <property type="entry name" value="Heat shock protein 70"/>
    <property type="match status" value="1"/>
</dbReference>
<dbReference type="Gene3D" id="1.20.1270.10">
    <property type="match status" value="1"/>
</dbReference>
<dbReference type="PRINTS" id="PR00301">
    <property type="entry name" value="HEATSHOCK70"/>
</dbReference>
<reference evidence="4 5" key="1">
    <citation type="submission" date="2024-01" db="EMBL/GenBank/DDBJ databases">
        <title>The genomes of 5 underutilized Papilionoideae crops provide insights into root nodulation and disease resistance.</title>
        <authorList>
            <person name="Yuan L."/>
        </authorList>
    </citation>
    <scope>NUCLEOTIDE SEQUENCE [LARGE SCALE GENOMIC DNA]</scope>
    <source>
        <strain evidence="4">LY-2023</strain>
        <tissue evidence="4">Leaf</tissue>
    </source>
</reference>
<dbReference type="GO" id="GO:0005524">
    <property type="term" value="F:ATP binding"/>
    <property type="evidence" value="ECO:0007669"/>
    <property type="project" value="UniProtKB-KW"/>
</dbReference>
<dbReference type="FunFam" id="3.30.30.30:FF:000001">
    <property type="entry name" value="heat shock 70 kDa protein-like"/>
    <property type="match status" value="1"/>
</dbReference>
<evidence type="ECO:0000256" key="2">
    <source>
        <dbReference type="ARBA" id="ARBA00022840"/>
    </source>
</evidence>
<dbReference type="Gene3D" id="2.60.34.10">
    <property type="entry name" value="Substrate Binding Domain Of DNAk, Chain A, domain 1"/>
    <property type="match status" value="1"/>
</dbReference>
<dbReference type="InterPro" id="IPR013126">
    <property type="entry name" value="Hsp_70_fam"/>
</dbReference>